<reference evidence="2 3" key="1">
    <citation type="submission" date="2020-07" db="EMBL/GenBank/DDBJ databases">
        <title>Complete genome sequence for Sandaracinobacter sp. M6.</title>
        <authorList>
            <person name="Tang Y."/>
            <person name="Liu Q."/>
            <person name="Guo Z."/>
            <person name="Lei P."/>
            <person name="Huang B."/>
        </authorList>
    </citation>
    <scope>NUCLEOTIDE SEQUENCE [LARGE SCALE GENOMIC DNA]</scope>
    <source>
        <strain evidence="2 3">M6</strain>
    </source>
</reference>
<dbReference type="EMBL" id="CP059851">
    <property type="protein sequence ID" value="QMW24275.1"/>
    <property type="molecule type" value="Genomic_DNA"/>
</dbReference>
<proteinExistence type="predicted"/>
<organism evidence="2 3">
    <name type="scientific">Sandaracinobacteroides saxicola</name>
    <dbReference type="NCBI Taxonomy" id="2759707"/>
    <lineage>
        <taxon>Bacteria</taxon>
        <taxon>Pseudomonadati</taxon>
        <taxon>Pseudomonadota</taxon>
        <taxon>Alphaproteobacteria</taxon>
        <taxon>Sphingomonadales</taxon>
        <taxon>Sphingosinicellaceae</taxon>
        <taxon>Sandaracinobacteroides</taxon>
    </lineage>
</organism>
<dbReference type="KEGG" id="sand:H3309_07430"/>
<protein>
    <submittedName>
        <fullName evidence="2">Type II toxin-antitoxin system RelE/ParE family toxin</fullName>
    </submittedName>
</protein>
<dbReference type="RefSeq" id="WP_182298123.1">
    <property type="nucleotide sequence ID" value="NZ_CP059851.1"/>
</dbReference>
<dbReference type="Proteomes" id="UP000515292">
    <property type="component" value="Chromosome"/>
</dbReference>
<name>A0A7G5ILN3_9SPHN</name>
<dbReference type="AlphaFoldDB" id="A0A7G5ILN3"/>
<dbReference type="InterPro" id="IPR007712">
    <property type="entry name" value="RelE/ParE_toxin"/>
</dbReference>
<dbReference type="Pfam" id="PF05016">
    <property type="entry name" value="ParE_toxin"/>
    <property type="match status" value="1"/>
</dbReference>
<sequence length="105" mass="11906">MKLWRLSPAAEARLDDIAAYTESVWGRQQAIDYFDKLVTGFEAIAAGTVVRHPIPASFGVGGYRYRVGQHIIYWQMLDDGVVGIVTILHVRTHQIERFRADFALD</sequence>
<keyword evidence="1" id="KW-1277">Toxin-antitoxin system</keyword>
<accession>A0A7G5ILN3</accession>
<evidence type="ECO:0000256" key="1">
    <source>
        <dbReference type="ARBA" id="ARBA00022649"/>
    </source>
</evidence>
<dbReference type="Gene3D" id="3.30.2310.20">
    <property type="entry name" value="RelE-like"/>
    <property type="match status" value="1"/>
</dbReference>
<evidence type="ECO:0000313" key="3">
    <source>
        <dbReference type="Proteomes" id="UP000515292"/>
    </source>
</evidence>
<dbReference type="InterPro" id="IPR035093">
    <property type="entry name" value="RelE/ParE_toxin_dom_sf"/>
</dbReference>
<evidence type="ECO:0000313" key="2">
    <source>
        <dbReference type="EMBL" id="QMW24275.1"/>
    </source>
</evidence>
<gene>
    <name evidence="2" type="ORF">H3309_07430</name>
</gene>
<keyword evidence="3" id="KW-1185">Reference proteome</keyword>